<reference evidence="3 4" key="1">
    <citation type="submission" date="2024-02" db="EMBL/GenBank/DDBJ databases">
        <title>Deinococcus carri NBRC 110142.</title>
        <authorList>
            <person name="Ichikawa N."/>
            <person name="Katano-Makiyama Y."/>
            <person name="Hidaka K."/>
        </authorList>
    </citation>
    <scope>NUCLEOTIDE SEQUENCE [LARGE SCALE GENOMIC DNA]</scope>
    <source>
        <strain evidence="3 4">NBRC 110142</strain>
    </source>
</reference>
<feature type="chain" id="PRO_5045157400" evidence="2">
    <location>
        <begin position="20"/>
        <end position="326"/>
    </location>
</feature>
<evidence type="ECO:0000313" key="4">
    <source>
        <dbReference type="Proteomes" id="UP001401887"/>
    </source>
</evidence>
<accession>A0ABP9W5B8</accession>
<keyword evidence="4" id="KW-1185">Reference proteome</keyword>
<evidence type="ECO:0000256" key="2">
    <source>
        <dbReference type="SAM" id="SignalP"/>
    </source>
</evidence>
<name>A0ABP9W5B8_9DEIO</name>
<protein>
    <submittedName>
        <fullName evidence="3">Uncharacterized protein</fullName>
    </submittedName>
</protein>
<organism evidence="3 4">
    <name type="scientific">Deinococcus carri</name>
    <dbReference type="NCBI Taxonomy" id="1211323"/>
    <lineage>
        <taxon>Bacteria</taxon>
        <taxon>Thermotogati</taxon>
        <taxon>Deinococcota</taxon>
        <taxon>Deinococci</taxon>
        <taxon>Deinococcales</taxon>
        <taxon>Deinococcaceae</taxon>
        <taxon>Deinococcus</taxon>
    </lineage>
</organism>
<evidence type="ECO:0000256" key="1">
    <source>
        <dbReference type="SAM" id="MobiDB-lite"/>
    </source>
</evidence>
<sequence>MQKALLVLSLLSATSLSLAAPPAATLGGNITTRFNALDLQDHPMVLKMHQGETWQLELPDSVAKITAGRDDQVDVQVDSNVVFLKAVQNSGWGNLTIRLKNGDSIQVVYSLASTNGRYIRRVVVEYPTDPDLIAPPVEAARPAASPPAATMPAAALPTVRRIPATPAVTGPQAAPATRQSPAATVAARPQAAPATPPTSMAAAGPQVAPEWLRFGFTGGTRNGTSLTLGYRITNIGTEAVVFSPLTVRMQAGRQPLKVAVLGDQNGTVRVNAGQTVYGNLVIDQAGSITDVPVTWSWIGSTLNSGRQYDVGGPLHLVLAGAGNARR</sequence>
<proteinExistence type="predicted"/>
<dbReference type="Proteomes" id="UP001401887">
    <property type="component" value="Unassembled WGS sequence"/>
</dbReference>
<feature type="region of interest" description="Disordered" evidence="1">
    <location>
        <begin position="166"/>
        <end position="203"/>
    </location>
</feature>
<gene>
    <name evidence="3" type="ORF">Dcar01_00990</name>
</gene>
<dbReference type="EMBL" id="BAABRP010000002">
    <property type="protein sequence ID" value="GAA5512276.1"/>
    <property type="molecule type" value="Genomic_DNA"/>
</dbReference>
<keyword evidence="2" id="KW-0732">Signal</keyword>
<feature type="compositionally biased region" description="Low complexity" evidence="1">
    <location>
        <begin position="181"/>
        <end position="203"/>
    </location>
</feature>
<comment type="caution">
    <text evidence="3">The sequence shown here is derived from an EMBL/GenBank/DDBJ whole genome shotgun (WGS) entry which is preliminary data.</text>
</comment>
<feature type="signal peptide" evidence="2">
    <location>
        <begin position="1"/>
        <end position="19"/>
    </location>
</feature>
<evidence type="ECO:0000313" key="3">
    <source>
        <dbReference type="EMBL" id="GAA5512276.1"/>
    </source>
</evidence>